<gene>
    <name evidence="1" type="ORF">SBF1_350002</name>
</gene>
<name>A0A2U3L2Y9_9FIRM</name>
<organism evidence="1 2">
    <name type="scientific">Candidatus Desulfosporosinus infrequens</name>
    <dbReference type="NCBI Taxonomy" id="2043169"/>
    <lineage>
        <taxon>Bacteria</taxon>
        <taxon>Bacillati</taxon>
        <taxon>Bacillota</taxon>
        <taxon>Clostridia</taxon>
        <taxon>Eubacteriales</taxon>
        <taxon>Desulfitobacteriaceae</taxon>
        <taxon>Desulfosporosinus</taxon>
    </lineage>
</organism>
<proteinExistence type="predicted"/>
<dbReference type="AlphaFoldDB" id="A0A2U3L2Y9"/>
<accession>A0A2U3L2Y9</accession>
<sequence>MDICAVTNEGIRINIEIQLANNKNYHSVFRLFEKDEGFELTEALEIHFIDYKSFS</sequence>
<dbReference type="Proteomes" id="UP000238916">
    <property type="component" value="Unassembled WGS sequence"/>
</dbReference>
<evidence type="ECO:0000313" key="1">
    <source>
        <dbReference type="EMBL" id="SPF46273.1"/>
    </source>
</evidence>
<dbReference type="EMBL" id="OMOF01000279">
    <property type="protein sequence ID" value="SPF46273.1"/>
    <property type="molecule type" value="Genomic_DNA"/>
</dbReference>
<evidence type="ECO:0000313" key="2">
    <source>
        <dbReference type="Proteomes" id="UP000238916"/>
    </source>
</evidence>
<reference evidence="2" key="1">
    <citation type="submission" date="2018-02" db="EMBL/GenBank/DDBJ databases">
        <authorList>
            <person name="Hausmann B."/>
        </authorList>
    </citation>
    <scope>NUCLEOTIDE SEQUENCE [LARGE SCALE GENOMIC DNA]</scope>
    <source>
        <strain evidence="2">Peat soil MAG SbF1</strain>
    </source>
</reference>
<protein>
    <submittedName>
        <fullName evidence="1">Transposase</fullName>
    </submittedName>
</protein>